<feature type="chain" id="PRO_5014960632" evidence="1">
    <location>
        <begin position="16"/>
        <end position="99"/>
    </location>
</feature>
<protein>
    <submittedName>
        <fullName evidence="2">Putative secreted protein</fullName>
    </submittedName>
</protein>
<dbReference type="AlphaFoldDB" id="A0A2M4DBV8"/>
<name>A0A2M4DBV8_ANODA</name>
<dbReference type="EMBL" id="GGFL01010896">
    <property type="protein sequence ID" value="MBW75074.1"/>
    <property type="molecule type" value="Transcribed_RNA"/>
</dbReference>
<accession>A0A2M4DBV8</accession>
<organism evidence="2">
    <name type="scientific">Anopheles darlingi</name>
    <name type="common">Mosquito</name>
    <dbReference type="NCBI Taxonomy" id="43151"/>
    <lineage>
        <taxon>Eukaryota</taxon>
        <taxon>Metazoa</taxon>
        <taxon>Ecdysozoa</taxon>
        <taxon>Arthropoda</taxon>
        <taxon>Hexapoda</taxon>
        <taxon>Insecta</taxon>
        <taxon>Pterygota</taxon>
        <taxon>Neoptera</taxon>
        <taxon>Endopterygota</taxon>
        <taxon>Diptera</taxon>
        <taxon>Nematocera</taxon>
        <taxon>Culicoidea</taxon>
        <taxon>Culicidae</taxon>
        <taxon>Anophelinae</taxon>
        <taxon>Anopheles</taxon>
    </lineage>
</organism>
<feature type="signal peptide" evidence="1">
    <location>
        <begin position="1"/>
        <end position="15"/>
    </location>
</feature>
<reference evidence="2" key="1">
    <citation type="submission" date="2018-01" db="EMBL/GenBank/DDBJ databases">
        <title>An insight into the sialome of Amazonian anophelines.</title>
        <authorList>
            <person name="Ribeiro J.M."/>
            <person name="Scarpassa V."/>
            <person name="Calvo E."/>
        </authorList>
    </citation>
    <scope>NUCLEOTIDE SEQUENCE</scope>
</reference>
<proteinExistence type="predicted"/>
<evidence type="ECO:0000256" key="1">
    <source>
        <dbReference type="SAM" id="SignalP"/>
    </source>
</evidence>
<evidence type="ECO:0000313" key="2">
    <source>
        <dbReference type="EMBL" id="MBW75074.1"/>
    </source>
</evidence>
<keyword evidence="1" id="KW-0732">Signal</keyword>
<sequence length="99" mass="10580">MVGFLFTYLVCLCGGAEDRGGCLAVMRGSLNHMMSSEDTKPEAAAPLKELTVAAAGAPDEDRASCGARERRCQLCAVVVCFSEQLVRVCVKHLHSALFC</sequence>